<dbReference type="InterPro" id="IPR004610">
    <property type="entry name" value="RecJ"/>
</dbReference>
<dbReference type="InterPro" id="IPR038763">
    <property type="entry name" value="DHH_sf"/>
</dbReference>
<dbReference type="GO" id="GO:0008409">
    <property type="term" value="F:5'-3' exonuclease activity"/>
    <property type="evidence" value="ECO:0007669"/>
    <property type="project" value="InterPro"/>
</dbReference>
<reference evidence="10" key="1">
    <citation type="journal article" date="2012" name="Stand. Genomic Sci.">
        <title>Genome sequence of strain HIMB624, a cultured representative from the OM43 clade of marine Betaproteobacteria.</title>
        <authorList>
            <person name="Huggett M.J."/>
            <person name="Hayakawa D.H."/>
            <person name="Rappe M.S."/>
        </authorList>
    </citation>
    <scope>NUCLEOTIDE SEQUENCE [LARGE SCALE GENOMIC DNA]</scope>
    <source>
        <strain evidence="10">KB13</strain>
    </source>
</reference>
<dbReference type="PANTHER" id="PTHR30255">
    <property type="entry name" value="SINGLE-STRANDED-DNA-SPECIFIC EXONUCLEASE RECJ"/>
    <property type="match status" value="1"/>
</dbReference>
<dbReference type="Pfam" id="PF02272">
    <property type="entry name" value="DHHA1"/>
    <property type="match status" value="1"/>
</dbReference>
<evidence type="ECO:0000313" key="9">
    <source>
        <dbReference type="EMBL" id="EDZ65171.1"/>
    </source>
</evidence>
<dbReference type="EMBL" id="DS995299">
    <property type="protein sequence ID" value="EDZ65171.1"/>
    <property type="molecule type" value="Genomic_DNA"/>
</dbReference>
<feature type="domain" description="DHHA1" evidence="7">
    <location>
        <begin position="351"/>
        <end position="448"/>
    </location>
</feature>
<dbReference type="Pfam" id="PF17768">
    <property type="entry name" value="RecJ_OB"/>
    <property type="match status" value="1"/>
</dbReference>
<dbReference type="InterPro" id="IPR001667">
    <property type="entry name" value="DDH_dom"/>
</dbReference>
<dbReference type="GO" id="GO:0006310">
    <property type="term" value="P:DNA recombination"/>
    <property type="evidence" value="ECO:0007669"/>
    <property type="project" value="InterPro"/>
</dbReference>
<dbReference type="InterPro" id="IPR003156">
    <property type="entry name" value="DHHA1_dom"/>
</dbReference>
<dbReference type="Gene3D" id="3.90.1640.30">
    <property type="match status" value="1"/>
</dbReference>
<evidence type="ECO:0000256" key="3">
    <source>
        <dbReference type="ARBA" id="ARBA00022722"/>
    </source>
</evidence>
<accession>B6BWW7</accession>
<sequence length="563" mass="63320">MKLINKKIDESIKQKLINTGRHPIVSQILAARNISSSKDVDYPIEQLLSPNKLLNCDEAADFLSDAIQKQKKITIVGDYDADGASGSSVAILGFRLLGIEVDFLIPSRFKNGYGLSSEIVDMANTKETDIIITVDNGIASFEGISHANDLGIDVIVTDHHLQAENLPDAKFIINPNQKKCSFPSKNLCGAGVVFYLLIAIRKKLRDQNYFDNLNVDEPNLLQILDLVALATIADMVKMDFNNRLLVHHGLRVIRSQQCNLGLKKLFMLTNKSHLTALTSDLSFVIAPKINAAGRMDDMSLGVACLTATNENEAHEYARQLIEFNFQRKKTETDMQEEAQAIMRGFNNNNKTICLFNDKWHQGVIGILASRLKENFYRPVIIFAQDESGYLKGSARSIEGFHVRDAIDLVAKKNPEVIVTFGGHAMAAGLTIKKDRFDSFVQSFEEVAESILKPEDLSEIIEVDDSILQDNINVHIIDEINQLEWGNGFQRPLFTDTFDCVDQKVIKGLHTKLNLTKHNQTFESIFFNYQESIPDRVKCLYTLETNKFNNTNKVTLNIKKIIHE</sequence>
<dbReference type="InterPro" id="IPR041122">
    <property type="entry name" value="RecJ_OB"/>
</dbReference>
<dbReference type="InterPro" id="IPR051673">
    <property type="entry name" value="SSDNA_exonuclease_RecJ"/>
</dbReference>
<keyword evidence="3" id="KW-0540">Nuclease</keyword>
<keyword evidence="5 9" id="KW-0269">Exonuclease</keyword>
<evidence type="ECO:0000259" key="8">
    <source>
        <dbReference type="Pfam" id="PF17768"/>
    </source>
</evidence>
<evidence type="ECO:0000256" key="2">
    <source>
        <dbReference type="ARBA" id="ARBA00019841"/>
    </source>
</evidence>
<dbReference type="NCBIfam" id="TIGR00644">
    <property type="entry name" value="recJ"/>
    <property type="match status" value="1"/>
</dbReference>
<dbReference type="STRING" id="314607.KB13_1304"/>
<organism evidence="9 10">
    <name type="scientific">beta proteobacterium KB13</name>
    <dbReference type="NCBI Taxonomy" id="314607"/>
    <lineage>
        <taxon>Bacteria</taxon>
        <taxon>Pseudomonadati</taxon>
        <taxon>Pseudomonadota</taxon>
        <taxon>Betaproteobacteria</taxon>
        <taxon>Nitrosomonadales</taxon>
        <taxon>OM43 clade</taxon>
    </lineage>
</organism>
<evidence type="ECO:0000256" key="4">
    <source>
        <dbReference type="ARBA" id="ARBA00022801"/>
    </source>
</evidence>
<feature type="domain" description="RecJ OB" evidence="8">
    <location>
        <begin position="463"/>
        <end position="558"/>
    </location>
</feature>
<evidence type="ECO:0000259" key="6">
    <source>
        <dbReference type="Pfam" id="PF01368"/>
    </source>
</evidence>
<keyword evidence="10" id="KW-1185">Reference proteome</keyword>
<evidence type="ECO:0000256" key="1">
    <source>
        <dbReference type="ARBA" id="ARBA00005915"/>
    </source>
</evidence>
<protein>
    <recommendedName>
        <fullName evidence="2">Single-stranded-DNA-specific exonuclease RecJ</fullName>
    </recommendedName>
</protein>
<dbReference type="GO" id="GO:0003676">
    <property type="term" value="F:nucleic acid binding"/>
    <property type="evidence" value="ECO:0007669"/>
    <property type="project" value="InterPro"/>
</dbReference>
<evidence type="ECO:0000313" key="10">
    <source>
        <dbReference type="Proteomes" id="UP000004188"/>
    </source>
</evidence>
<dbReference type="GO" id="GO:0006281">
    <property type="term" value="P:DNA repair"/>
    <property type="evidence" value="ECO:0007669"/>
    <property type="project" value="InterPro"/>
</dbReference>
<dbReference type="eggNOG" id="COG0608">
    <property type="taxonomic scope" value="Bacteria"/>
</dbReference>
<keyword evidence="4" id="KW-0378">Hydrolase</keyword>
<name>B6BWW7_9PROT</name>
<comment type="similarity">
    <text evidence="1">Belongs to the RecJ family.</text>
</comment>
<dbReference type="PANTHER" id="PTHR30255:SF2">
    <property type="entry name" value="SINGLE-STRANDED-DNA-SPECIFIC EXONUCLEASE RECJ"/>
    <property type="match status" value="1"/>
</dbReference>
<proteinExistence type="inferred from homology"/>
<evidence type="ECO:0000256" key="5">
    <source>
        <dbReference type="ARBA" id="ARBA00022839"/>
    </source>
</evidence>
<feature type="domain" description="DDH" evidence="6">
    <location>
        <begin position="72"/>
        <end position="231"/>
    </location>
</feature>
<evidence type="ECO:0000259" key="7">
    <source>
        <dbReference type="Pfam" id="PF02272"/>
    </source>
</evidence>
<dbReference type="AlphaFoldDB" id="B6BWW7"/>
<dbReference type="Proteomes" id="UP000004188">
    <property type="component" value="Unassembled WGS sequence"/>
</dbReference>
<dbReference type="SUPFAM" id="SSF64182">
    <property type="entry name" value="DHH phosphoesterases"/>
    <property type="match status" value="1"/>
</dbReference>
<dbReference type="HOGENOM" id="CLU_009736_5_1_4"/>
<dbReference type="Pfam" id="PF01368">
    <property type="entry name" value="DHH"/>
    <property type="match status" value="1"/>
</dbReference>
<dbReference type="Gene3D" id="3.10.310.30">
    <property type="match status" value="1"/>
</dbReference>
<gene>
    <name evidence="9" type="primary">recJ</name>
    <name evidence="9" type="ORF">KB13_1304</name>
</gene>